<sequence>MKIYFIIAVISIFINAKDTQDEVRSCIMQSLSSTQKCKNQYTKCFDDIDCNNQFDDLFRNCIIPGGSSTYESYCVNMGFIQISNVMLSDLFDCLVRQCNIMQGKLTHIKVQSNISDCLSEALLDSSKCWIQSKDCKQQCEEQLNMISDCESHISKNDVQNTRKCFDSKSFSDTKAKEIKQCLMLSCL</sequence>
<comment type="caution">
    <text evidence="2">The sequence shown here is derived from an EMBL/GenBank/DDBJ whole genome shotgun (WGS) entry which is preliminary data.</text>
</comment>
<dbReference type="EMBL" id="CAJJDM010000077">
    <property type="protein sequence ID" value="CAD8085300.1"/>
    <property type="molecule type" value="Genomic_DNA"/>
</dbReference>
<dbReference type="Proteomes" id="UP000688137">
    <property type="component" value="Unassembled WGS sequence"/>
</dbReference>
<organism evidence="2 3">
    <name type="scientific">Paramecium primaurelia</name>
    <dbReference type="NCBI Taxonomy" id="5886"/>
    <lineage>
        <taxon>Eukaryota</taxon>
        <taxon>Sar</taxon>
        <taxon>Alveolata</taxon>
        <taxon>Ciliophora</taxon>
        <taxon>Intramacronucleata</taxon>
        <taxon>Oligohymenophorea</taxon>
        <taxon>Peniculida</taxon>
        <taxon>Parameciidae</taxon>
        <taxon>Paramecium</taxon>
    </lineage>
</organism>
<keyword evidence="1" id="KW-0732">Signal</keyword>
<evidence type="ECO:0008006" key="4">
    <source>
        <dbReference type="Google" id="ProtNLM"/>
    </source>
</evidence>
<name>A0A8S1MYI4_PARPR</name>
<evidence type="ECO:0000313" key="3">
    <source>
        <dbReference type="Proteomes" id="UP000688137"/>
    </source>
</evidence>
<evidence type="ECO:0000313" key="2">
    <source>
        <dbReference type="EMBL" id="CAD8085300.1"/>
    </source>
</evidence>
<gene>
    <name evidence="2" type="ORF">PPRIM_AZ9-3.1.T0740066</name>
</gene>
<feature type="signal peptide" evidence="1">
    <location>
        <begin position="1"/>
        <end position="16"/>
    </location>
</feature>
<keyword evidence="3" id="KW-1185">Reference proteome</keyword>
<reference evidence="2" key="1">
    <citation type="submission" date="2021-01" db="EMBL/GenBank/DDBJ databases">
        <authorList>
            <consortium name="Genoscope - CEA"/>
            <person name="William W."/>
        </authorList>
    </citation>
    <scope>NUCLEOTIDE SEQUENCE</scope>
</reference>
<dbReference type="OMA" id="DSSKCWI"/>
<evidence type="ECO:0000256" key="1">
    <source>
        <dbReference type="SAM" id="SignalP"/>
    </source>
</evidence>
<protein>
    <recommendedName>
        <fullName evidence="4">Transmembrane protein</fullName>
    </recommendedName>
</protein>
<feature type="chain" id="PRO_5035735671" description="Transmembrane protein" evidence="1">
    <location>
        <begin position="17"/>
        <end position="187"/>
    </location>
</feature>
<accession>A0A8S1MYI4</accession>
<dbReference type="AlphaFoldDB" id="A0A8S1MYI4"/>
<proteinExistence type="predicted"/>